<feature type="signal peptide" evidence="1">
    <location>
        <begin position="1"/>
        <end position="22"/>
    </location>
</feature>
<evidence type="ECO:0000256" key="1">
    <source>
        <dbReference type="SAM" id="SignalP"/>
    </source>
</evidence>
<keyword evidence="1" id="KW-0732">Signal</keyword>
<sequence>MTIVRTVAGLAAAALTATALLAAPAAASAASQKASSPWGPYDSAGHRARAAGSLTISGEDHADIPAAATARVSGKVHDLTRGSSCGWVIFRVTYRTSGGNLPFKQHGVRNCSYGTPKSFTFTGRNVYEIEAKVCSEAKAAKPSLNCVSGGTWKVVYLSK</sequence>
<protein>
    <recommendedName>
        <fullName evidence="4">Secreted protein</fullName>
    </recommendedName>
</protein>
<feature type="chain" id="PRO_5045259009" description="Secreted protein" evidence="1">
    <location>
        <begin position="23"/>
        <end position="159"/>
    </location>
</feature>
<dbReference type="RefSeq" id="WP_386195280.1">
    <property type="nucleotide sequence ID" value="NZ_JBHSBC010000044.1"/>
</dbReference>
<organism evidence="2 3">
    <name type="scientific">Streptosporangium jomthongense</name>
    <dbReference type="NCBI Taxonomy" id="1193683"/>
    <lineage>
        <taxon>Bacteria</taxon>
        <taxon>Bacillati</taxon>
        <taxon>Actinomycetota</taxon>
        <taxon>Actinomycetes</taxon>
        <taxon>Streptosporangiales</taxon>
        <taxon>Streptosporangiaceae</taxon>
        <taxon>Streptosporangium</taxon>
    </lineage>
</organism>
<gene>
    <name evidence="2" type="ORF">ACFOYY_34170</name>
</gene>
<dbReference type="EMBL" id="JBHSBC010000044">
    <property type="protein sequence ID" value="MFC3985218.1"/>
    <property type="molecule type" value="Genomic_DNA"/>
</dbReference>
<proteinExistence type="predicted"/>
<reference evidence="3" key="1">
    <citation type="journal article" date="2019" name="Int. J. Syst. Evol. Microbiol.">
        <title>The Global Catalogue of Microorganisms (GCM) 10K type strain sequencing project: providing services to taxonomists for standard genome sequencing and annotation.</title>
        <authorList>
            <consortium name="The Broad Institute Genomics Platform"/>
            <consortium name="The Broad Institute Genome Sequencing Center for Infectious Disease"/>
            <person name="Wu L."/>
            <person name="Ma J."/>
        </authorList>
    </citation>
    <scope>NUCLEOTIDE SEQUENCE [LARGE SCALE GENOMIC DNA]</scope>
    <source>
        <strain evidence="3">TBRC 7912</strain>
    </source>
</reference>
<evidence type="ECO:0000313" key="3">
    <source>
        <dbReference type="Proteomes" id="UP001595698"/>
    </source>
</evidence>
<evidence type="ECO:0000313" key="2">
    <source>
        <dbReference type="EMBL" id="MFC3985218.1"/>
    </source>
</evidence>
<evidence type="ECO:0008006" key="4">
    <source>
        <dbReference type="Google" id="ProtNLM"/>
    </source>
</evidence>
<comment type="caution">
    <text evidence="2">The sequence shown here is derived from an EMBL/GenBank/DDBJ whole genome shotgun (WGS) entry which is preliminary data.</text>
</comment>
<dbReference type="Proteomes" id="UP001595698">
    <property type="component" value="Unassembled WGS sequence"/>
</dbReference>
<keyword evidence="3" id="KW-1185">Reference proteome</keyword>
<accession>A0ABV8FCR9</accession>
<name>A0ABV8FCR9_9ACTN</name>